<reference evidence="7 8" key="1">
    <citation type="submission" date="2019-06" db="EMBL/GenBank/DDBJ databases">
        <title>Whole genome shotgun sequence of Glutamicibacter uratoxydans NBRC 15515.</title>
        <authorList>
            <person name="Hosoyama A."/>
            <person name="Uohara A."/>
            <person name="Ohji S."/>
            <person name="Ichikawa N."/>
        </authorList>
    </citation>
    <scope>NUCLEOTIDE SEQUENCE [LARGE SCALE GENOMIC DNA]</scope>
    <source>
        <strain evidence="7 8">NBRC 15515</strain>
    </source>
</reference>
<protein>
    <submittedName>
        <fullName evidence="7">Lysine decarboxylase</fullName>
    </submittedName>
</protein>
<dbReference type="FunFam" id="3.40.640.10:FF:000008">
    <property type="entry name" value="Lysine decarboxylase, inducible"/>
    <property type="match status" value="1"/>
</dbReference>
<gene>
    <name evidence="7" type="ORF">AUR04nite_29370</name>
</gene>
<keyword evidence="2" id="KW-0210">Decarboxylase</keyword>
<evidence type="ECO:0000256" key="3">
    <source>
        <dbReference type="ARBA" id="ARBA00022898"/>
    </source>
</evidence>
<evidence type="ECO:0000256" key="2">
    <source>
        <dbReference type="ARBA" id="ARBA00022793"/>
    </source>
</evidence>
<dbReference type="GO" id="GO:0006527">
    <property type="term" value="P:L-arginine catabolic process"/>
    <property type="evidence" value="ECO:0007669"/>
    <property type="project" value="TreeGrafter"/>
</dbReference>
<dbReference type="SUPFAM" id="SSF53383">
    <property type="entry name" value="PLP-dependent transferases"/>
    <property type="match status" value="1"/>
</dbReference>
<dbReference type="AlphaFoldDB" id="A0A4Y4DUX3"/>
<evidence type="ECO:0000256" key="5">
    <source>
        <dbReference type="PIRSR" id="PIRSR009393-1"/>
    </source>
</evidence>
<dbReference type="GO" id="GO:0030170">
    <property type="term" value="F:pyridoxal phosphate binding"/>
    <property type="evidence" value="ECO:0007669"/>
    <property type="project" value="TreeGrafter"/>
</dbReference>
<dbReference type="GO" id="GO:0005829">
    <property type="term" value="C:cytosol"/>
    <property type="evidence" value="ECO:0007669"/>
    <property type="project" value="TreeGrafter"/>
</dbReference>
<dbReference type="SUPFAM" id="SSF55904">
    <property type="entry name" value="Ornithine decarboxylase C-terminal domain"/>
    <property type="match status" value="1"/>
</dbReference>
<sequence>MKLEFPIMIVSNEAGQSHAGSAALTELSESLSALDLEVVHVPSAHEATISSMTSRVSSVIVSDANPQPLVDAIRERNENLPIFLFGERLTARVIPSEVLRNVHGFINAYEDTSEFVARSIAREASHYVSQLAPPFFSALMNYANDGAYSWHCPGHSGGTAFLKSPTGTLFHQFFGENLLRSDVCNAVEELGQLLDHTGPVAESEKRAARTFNADHLYFVTNGTSTSNKIVWNSMVGPGDIVIVDRNCHKSVLHAIILTGAIPIFLTPTRNLAGIIGPIPRSEFTAESIQAKIDANPFIKDKTRKPKILTITQSTYDGIIYNAEEIKHQMDGRVEALHFDEAWLPHAGFHELYSGMHAIGKDRPRAKDTMVYATQSTHKLLAGLSQASQVLVQESESRELDQTIFNESFLMHTSTSPQYAIIASCDVSAAMMEGRGGHSLVEEAITEAMEFRRAIIRIREEQDWWFDVWGPDTPAREGLAAREEWELTSEQSWHGFENIDDGFTMLDPIKVTVMTQGLDVNGVYSDTGIPANILSHYLAENGIVVEKTGLYSFFILFTIGITKGRWNTMISELHRFKEAYDANMPLGRAMPKFAAENPQYASTGLRDLCQRIHEEYREHDVARLTTEIYTSPVQAEMTPTDAWTAMTAGEVEHVPLDQLEGRITAVLLTPYPPGIPLLVPGERINATIMGYLRFEEQFNAKFPGFETLTHGMTEASGDAPRTVVCIR</sequence>
<comment type="similarity">
    <text evidence="1">Belongs to the Orn/Lys/Arg decarboxylase class-I family.</text>
</comment>
<evidence type="ECO:0000256" key="1">
    <source>
        <dbReference type="ARBA" id="ARBA00010671"/>
    </source>
</evidence>
<dbReference type="Gene3D" id="3.40.640.10">
    <property type="entry name" value="Type I PLP-dependent aspartate aminotransferase-like (Major domain)"/>
    <property type="match status" value="1"/>
</dbReference>
<accession>A0A4Y4DUX3</accession>
<dbReference type="InterPro" id="IPR005308">
    <property type="entry name" value="OKR_de-COase_N"/>
</dbReference>
<dbReference type="Pfam" id="PF03711">
    <property type="entry name" value="OKR_DC_1_C"/>
    <property type="match status" value="1"/>
</dbReference>
<dbReference type="Pfam" id="PF03709">
    <property type="entry name" value="OKR_DC_1_N"/>
    <property type="match status" value="1"/>
</dbReference>
<dbReference type="PIRSF" id="PIRSF009393">
    <property type="entry name" value="Orn_decarb"/>
    <property type="match status" value="1"/>
</dbReference>
<dbReference type="InterPro" id="IPR015424">
    <property type="entry name" value="PyrdxlP-dep_Trfase"/>
</dbReference>
<dbReference type="Proteomes" id="UP000316612">
    <property type="component" value="Unassembled WGS sequence"/>
</dbReference>
<dbReference type="Gene3D" id="3.40.50.2300">
    <property type="match status" value="1"/>
</dbReference>
<feature type="domain" description="Orn/Lys/Arg decarboxylases family 1 pyridoxal-P attachment site" evidence="6">
    <location>
        <begin position="373"/>
        <end position="387"/>
    </location>
</feature>
<proteinExistence type="inferred from homology"/>
<evidence type="ECO:0000313" key="8">
    <source>
        <dbReference type="Proteomes" id="UP000316612"/>
    </source>
</evidence>
<comment type="caution">
    <text evidence="7">The sequence shown here is derived from an EMBL/GenBank/DDBJ whole genome shotgun (WGS) entry which is preliminary data.</text>
</comment>
<dbReference type="InterPro" id="IPR011193">
    <property type="entry name" value="Orn/lys/arg_de-COase"/>
</dbReference>
<dbReference type="InterPro" id="IPR008286">
    <property type="entry name" value="Prn/Lys/Arg_de-COase_C"/>
</dbReference>
<dbReference type="InterPro" id="IPR015422">
    <property type="entry name" value="PyrdxlP-dep_Trfase_small"/>
</dbReference>
<dbReference type="PANTHER" id="PTHR45229">
    <property type="entry name" value="CONSTITUTIVE ORNITHINE DECARBOXYLASE"/>
    <property type="match status" value="1"/>
</dbReference>
<dbReference type="Pfam" id="PF01276">
    <property type="entry name" value="OKR_DC_1"/>
    <property type="match status" value="1"/>
</dbReference>
<keyword evidence="4" id="KW-0456">Lyase</keyword>
<dbReference type="Gene3D" id="3.90.100.10">
    <property type="entry name" value="Orn/Lys/Arg decarboxylase, C-terminal domain"/>
    <property type="match status" value="1"/>
</dbReference>
<keyword evidence="8" id="KW-1185">Reference proteome</keyword>
<evidence type="ECO:0000256" key="4">
    <source>
        <dbReference type="ARBA" id="ARBA00023239"/>
    </source>
</evidence>
<dbReference type="PROSITE" id="PS00703">
    <property type="entry name" value="OKR_DC_1"/>
    <property type="match status" value="1"/>
</dbReference>
<dbReference type="EMBL" id="BJNY01000019">
    <property type="protein sequence ID" value="GED07405.1"/>
    <property type="molecule type" value="Genomic_DNA"/>
</dbReference>
<dbReference type="PANTHER" id="PTHR45229:SF3">
    <property type="entry name" value="BIODEGRADATIVE ARGININE DECARBOXYLASE"/>
    <property type="match status" value="1"/>
</dbReference>
<dbReference type="InterPro" id="IPR000310">
    <property type="entry name" value="Orn/Lys/Arg_deCO2ase_major_dom"/>
</dbReference>
<evidence type="ECO:0000313" key="7">
    <source>
        <dbReference type="EMBL" id="GED07405.1"/>
    </source>
</evidence>
<organism evidence="7 8">
    <name type="scientific">Glutamicibacter uratoxydans</name>
    <name type="common">Arthrobacter uratoxydans</name>
    <dbReference type="NCBI Taxonomy" id="43667"/>
    <lineage>
        <taxon>Bacteria</taxon>
        <taxon>Bacillati</taxon>
        <taxon>Actinomycetota</taxon>
        <taxon>Actinomycetes</taxon>
        <taxon>Micrococcales</taxon>
        <taxon>Micrococcaceae</taxon>
        <taxon>Glutamicibacter</taxon>
    </lineage>
</organism>
<evidence type="ECO:0000259" key="6">
    <source>
        <dbReference type="PROSITE" id="PS00703"/>
    </source>
</evidence>
<name>A0A4Y4DUX3_GLUUR</name>
<dbReference type="Gene3D" id="3.90.1150.10">
    <property type="entry name" value="Aspartate Aminotransferase, domain 1"/>
    <property type="match status" value="1"/>
</dbReference>
<feature type="modified residue" description="N6-(pyridoxal phosphate)lysine" evidence="5">
    <location>
        <position position="378"/>
    </location>
</feature>
<dbReference type="InterPro" id="IPR036633">
    <property type="entry name" value="Prn/Lys/Arg_de-COase_C_sf"/>
</dbReference>
<keyword evidence="3 5" id="KW-0663">Pyridoxal phosphate</keyword>
<dbReference type="GO" id="GO:0008792">
    <property type="term" value="F:arginine decarboxylase activity"/>
    <property type="evidence" value="ECO:0007669"/>
    <property type="project" value="TreeGrafter"/>
</dbReference>
<dbReference type="InterPro" id="IPR015421">
    <property type="entry name" value="PyrdxlP-dep_Trfase_major"/>
</dbReference>
<dbReference type="RefSeq" id="WP_246055548.1">
    <property type="nucleotide sequence ID" value="NZ_BAAAJL010000005.1"/>
</dbReference>